<keyword evidence="3" id="KW-0548">Nucleotidyltransferase</keyword>
<keyword evidence="3" id="KW-0808">Transferase</keyword>
<evidence type="ECO:0000259" key="2">
    <source>
        <dbReference type="PROSITE" id="PS50878"/>
    </source>
</evidence>
<evidence type="ECO:0000313" key="3">
    <source>
        <dbReference type="EMBL" id="PFX14594.1"/>
    </source>
</evidence>
<feature type="domain" description="Reverse transcriptase" evidence="2">
    <location>
        <begin position="152"/>
        <end position="420"/>
    </location>
</feature>
<dbReference type="SUPFAM" id="SSF56672">
    <property type="entry name" value="DNA/RNA polymerases"/>
    <property type="match status" value="1"/>
</dbReference>
<keyword evidence="4" id="KW-1185">Reference proteome</keyword>
<dbReference type="EMBL" id="LSMT01000758">
    <property type="protein sequence ID" value="PFX14594.1"/>
    <property type="molecule type" value="Genomic_DNA"/>
</dbReference>
<dbReference type="InterPro" id="IPR000477">
    <property type="entry name" value="RT_dom"/>
</dbReference>
<dbReference type="Pfam" id="PF00078">
    <property type="entry name" value="RVT_1"/>
    <property type="match status" value="1"/>
</dbReference>
<feature type="compositionally biased region" description="Basic and acidic residues" evidence="1">
    <location>
        <begin position="921"/>
        <end position="947"/>
    </location>
</feature>
<dbReference type="GO" id="GO:0003964">
    <property type="term" value="F:RNA-directed DNA polymerase activity"/>
    <property type="evidence" value="ECO:0007669"/>
    <property type="project" value="UniProtKB-KW"/>
</dbReference>
<name>A0A2B4R8C3_STYPI</name>
<accession>A0A2B4R8C3</accession>
<evidence type="ECO:0000256" key="1">
    <source>
        <dbReference type="SAM" id="MobiDB-lite"/>
    </source>
</evidence>
<comment type="caution">
    <text evidence="3">The sequence shown here is derived from an EMBL/GenBank/DDBJ whole genome shotgun (WGS) entry which is preliminary data.</text>
</comment>
<protein>
    <submittedName>
        <fullName evidence="3">Putative RNA-directed DNA polymerase from transposon BS</fullName>
    </submittedName>
</protein>
<feature type="compositionally biased region" description="Basic and acidic residues" evidence="1">
    <location>
        <begin position="694"/>
        <end position="708"/>
    </location>
</feature>
<keyword evidence="3" id="KW-0695">RNA-directed DNA polymerase</keyword>
<evidence type="ECO:0000313" key="4">
    <source>
        <dbReference type="Proteomes" id="UP000225706"/>
    </source>
</evidence>
<feature type="region of interest" description="Disordered" evidence="1">
    <location>
        <begin position="880"/>
        <end position="947"/>
    </location>
</feature>
<dbReference type="InterPro" id="IPR043502">
    <property type="entry name" value="DNA/RNA_pol_sf"/>
</dbReference>
<dbReference type="CDD" id="cd01650">
    <property type="entry name" value="RT_nLTR_like"/>
    <property type="match status" value="1"/>
</dbReference>
<sequence>MNVPDTDWSNNTVKNDPQYGVFVNQTFLNIIDDHGLTQLVSFPTRQSSVLDLVIASHPDLVNNLMSSDGISGINDHVAVTFELNLKVKISKTKPANLEDIHHDAETLSKNFFKRYPENISIEGNWQFFQSGLMSILDSRVPKKKIGSWNDSPWITRDLKKLLRKKKRLYNIHKKSGKASDKLKYRSFHKALKTKFRSVQDQYIANTLDSAMKEKPKKFWSYIKSKKQDQIGIPPLYVNDLAKNLDHGDQMDMIILDFSKAFDKVPHQRLISKLQFYGIQGSTLTWIKSWLTSRSQSVIIDGVSSKSVDVTSGVPQGTVLGPLMFLLFINDMQNGLGCTLRLFADDALLYHKITHHDDTLALQRDLDKLGQWANRWQMLFNPSKCYKMSVFRSRSPVVKGYTLYNQTLVSVRQHHYLGVLLSSDLRWNTHVDKIAKKGNSSLAFVKRNLYACSEETKRAAYVSLVRPHLEYASAVWDPYRQNQVEKLEAIQSRARLHLADTFWFAHVGDRLDLGWVCLDSILAENLSVELDLTLREGAFLIVQAHAMLLEPFQYATEVLIVFLLTFSIDDNIVGDILSSREACGYFFDCVLKDFGCCVNSKHEALVSSESDVGAECGNITALWRQLQLMDSIEAYASSRGSLDLLVNISGPAELMKLIQQPHDEVMKRSSEVQASREKFGKVSEREKLVGQQDIQPERELTKSTSKESEGTLSPSSVPEGVRENLYLTEVQKQWLLTSLALENLVLPRIRKLMVEEIKKENIKRKMDNPLEGFYSSFPDTFLSSITDCDELSGPEGIRFLIQRGFLEHASVFAGHWERFISPREARRLHEELRRFLSSFLEGVISAADIRDFLEELDNFEARGLDLLRNISGPAELMKRIQQPHGEVKKRSSEVQTPSEKFGNVSETEKLVGQPESELLKSTSKESEEAEKLVSQQDKPEGELTESATKKSEGFGNVLLKQFVVRGRIRGIEIFGFIGGNEEGAFGVLEFYVLDKLGHGIFKRHEREIILHAKRSLLFNDDCPWEKKSASNLFDVTMGSFDGAETCELVGCFLLSILTEKYGQNIGLYRDDGLAALNGTPQEIENIKKGFCKVFRDNDLKITVEANITKTNFLDVTLDLSSGKYYPFTKEGNIPLYVHKKSNHPPSILRNIPESINRRLSEISSDRECFDSAKPIYQEALKKKAQQQQQQQYHDIIEKTKHFEALHKECIRVLPYADKLSGQVYVQLYVICGNNGIPAELNIAARNCFQETGVKLKWTDLYNEASDVPKITRRVSRRLEKFEVDEIWKIIDTSQLTFNKHRNITAVYPSLKVTDSKRTNEPCIMVNVIGKGRIPIGETNIPAFIERFPVDIVEGFSMERETPSKPMEPQEEREYLRLGASIGTKGVVDGGTLGAILKDNDEAEKLVGQQDIQSQSEMTKGVSKEREEAEKLVGQQNTQPEGELTKGAFKKTEEDYQDIIEKTKNFEALHKECIRVLPYRNKLSGQVYVQLYVFCGNNGIPKVLSEAAGNCFGKMGVKLKWTDLCNETSDVPNITPGVSRRLQKSEVDEISKIIDTSLLIFNKHRNITAVYPSLKITDSKRTNEPCIMVNVIGKGRIPIGESNIPEFVDSYPVDIVEGFWIETVNPSNPIEPKERREYLRLGASISLKGVPYAGTLGAFVKDDDDKFYLLSCNHVIGDREKKEILHPGWLQYVESFKYCLDEYNKLLKRVTKTETGFSTRNWQPTELSELKNAFRGLQRISDCNNDKLPSSVKKSGCYKDFIDYAQQLEELVNHSPRVVADFSRAFSGNVHMNSNLSKKEISIDAAVAELREEEVNALKQNFFVEMIGTANYPSGTVLASDEVLIHPHAREWCKSGSITEHTSINTSTDLRLINLKVPLSEQVLHFDFDTKKVVVTEPESVGWRKNFVLENVVDEPFSRLGDSGAVIFEKREDQESMSAFGMVVGVHYENNTLHSTIVSPLDDSLRILSYFHGKNLTMVPSIFE</sequence>
<dbReference type="Proteomes" id="UP000225706">
    <property type="component" value="Unassembled WGS sequence"/>
</dbReference>
<reference evidence="4" key="1">
    <citation type="journal article" date="2017" name="bioRxiv">
        <title>Comparative analysis of the genomes of Stylophora pistillata and Acropora digitifera provides evidence for extensive differences between species of corals.</title>
        <authorList>
            <person name="Voolstra C.R."/>
            <person name="Li Y."/>
            <person name="Liew Y.J."/>
            <person name="Baumgarten S."/>
            <person name="Zoccola D."/>
            <person name="Flot J.-F."/>
            <person name="Tambutte S."/>
            <person name="Allemand D."/>
            <person name="Aranda M."/>
        </authorList>
    </citation>
    <scope>NUCLEOTIDE SEQUENCE [LARGE SCALE GENOMIC DNA]</scope>
</reference>
<proteinExistence type="predicted"/>
<dbReference type="PROSITE" id="PS50878">
    <property type="entry name" value="RT_POL"/>
    <property type="match status" value="1"/>
</dbReference>
<organism evidence="3 4">
    <name type="scientific">Stylophora pistillata</name>
    <name type="common">Smooth cauliflower coral</name>
    <dbReference type="NCBI Taxonomy" id="50429"/>
    <lineage>
        <taxon>Eukaryota</taxon>
        <taxon>Metazoa</taxon>
        <taxon>Cnidaria</taxon>
        <taxon>Anthozoa</taxon>
        <taxon>Hexacorallia</taxon>
        <taxon>Scleractinia</taxon>
        <taxon>Astrocoeniina</taxon>
        <taxon>Pocilloporidae</taxon>
        <taxon>Stylophora</taxon>
    </lineage>
</organism>
<dbReference type="PANTHER" id="PTHR33332">
    <property type="entry name" value="REVERSE TRANSCRIPTASE DOMAIN-CONTAINING PROTEIN"/>
    <property type="match status" value="1"/>
</dbReference>
<dbReference type="OrthoDB" id="5960947at2759"/>
<gene>
    <name evidence="3" type="primary">RTase</name>
    <name evidence="3" type="ORF">AWC38_SpisGene21238</name>
</gene>
<feature type="region of interest" description="Disordered" evidence="1">
    <location>
        <begin position="685"/>
        <end position="717"/>
    </location>
</feature>